<feature type="transmembrane region" description="Helical" evidence="1">
    <location>
        <begin position="256"/>
        <end position="274"/>
    </location>
</feature>
<dbReference type="PANTHER" id="PTHR45080:SF33">
    <property type="entry name" value="IG-LIKE DOMAIN-CONTAINING PROTEIN"/>
    <property type="match status" value="1"/>
</dbReference>
<gene>
    <name evidence="3" type="ORF">PoB_005946100</name>
</gene>
<sequence>MNGVYECSVVIDQVPSDEWPRKTGTITVLQAPTIRPGSTDSVKMIEKGGNASIVCDAVGVPDPNITWVRSDGKILPNGKAIFRGSRLPIRFADVKYSGVYKCVADNNIKPPAVSLTQVYVFQEPTVRVLQDSVGQLANGQLEAKLDCIVQGYPTPTVFWMVMDGPMRRVLTDSDKFETTKQATDTQNLYNGEQWYTLTISFVQALDAGEYFCVGNNSKGEGMGKVTLFATTECQGPLCYSMDVGLSGKAGLPVTHAHFWTVATLMFVALTGFLFRTFEIDK</sequence>
<dbReference type="GO" id="GO:0007156">
    <property type="term" value="P:homophilic cell adhesion via plasma membrane adhesion molecules"/>
    <property type="evidence" value="ECO:0007669"/>
    <property type="project" value="TreeGrafter"/>
</dbReference>
<feature type="domain" description="Ig-like" evidence="2">
    <location>
        <begin position="32"/>
        <end position="114"/>
    </location>
</feature>
<dbReference type="AlphaFoldDB" id="A0AAV4CM93"/>
<dbReference type="Pfam" id="PF13927">
    <property type="entry name" value="Ig_3"/>
    <property type="match status" value="1"/>
</dbReference>
<organism evidence="3 4">
    <name type="scientific">Plakobranchus ocellatus</name>
    <dbReference type="NCBI Taxonomy" id="259542"/>
    <lineage>
        <taxon>Eukaryota</taxon>
        <taxon>Metazoa</taxon>
        <taxon>Spiralia</taxon>
        <taxon>Lophotrochozoa</taxon>
        <taxon>Mollusca</taxon>
        <taxon>Gastropoda</taxon>
        <taxon>Heterobranchia</taxon>
        <taxon>Euthyneura</taxon>
        <taxon>Panpulmonata</taxon>
        <taxon>Sacoglossa</taxon>
        <taxon>Placobranchoidea</taxon>
        <taxon>Plakobranchidae</taxon>
        <taxon>Plakobranchus</taxon>
    </lineage>
</organism>
<dbReference type="GO" id="GO:0050808">
    <property type="term" value="P:synapse organization"/>
    <property type="evidence" value="ECO:0007669"/>
    <property type="project" value="TreeGrafter"/>
</dbReference>
<dbReference type="SMART" id="SM00408">
    <property type="entry name" value="IGc2"/>
    <property type="match status" value="2"/>
</dbReference>
<dbReference type="GO" id="GO:0008046">
    <property type="term" value="F:axon guidance receptor activity"/>
    <property type="evidence" value="ECO:0007669"/>
    <property type="project" value="TreeGrafter"/>
</dbReference>
<accession>A0AAV4CM93</accession>
<dbReference type="SMART" id="SM00409">
    <property type="entry name" value="IG"/>
    <property type="match status" value="2"/>
</dbReference>
<evidence type="ECO:0000259" key="2">
    <source>
        <dbReference type="PROSITE" id="PS50835"/>
    </source>
</evidence>
<dbReference type="GO" id="GO:0005886">
    <property type="term" value="C:plasma membrane"/>
    <property type="evidence" value="ECO:0007669"/>
    <property type="project" value="TreeGrafter"/>
</dbReference>
<dbReference type="EMBL" id="BLXT01006709">
    <property type="protein sequence ID" value="GFO32956.1"/>
    <property type="molecule type" value="Genomic_DNA"/>
</dbReference>
<dbReference type="Proteomes" id="UP000735302">
    <property type="component" value="Unassembled WGS sequence"/>
</dbReference>
<dbReference type="CDD" id="cd00096">
    <property type="entry name" value="Ig"/>
    <property type="match status" value="1"/>
</dbReference>
<dbReference type="Gene3D" id="2.60.40.10">
    <property type="entry name" value="Immunoglobulins"/>
    <property type="match status" value="2"/>
</dbReference>
<evidence type="ECO:0000313" key="4">
    <source>
        <dbReference type="Proteomes" id="UP000735302"/>
    </source>
</evidence>
<reference evidence="3 4" key="1">
    <citation type="journal article" date="2021" name="Elife">
        <title>Chloroplast acquisition without the gene transfer in kleptoplastic sea slugs, Plakobranchus ocellatus.</title>
        <authorList>
            <person name="Maeda T."/>
            <person name="Takahashi S."/>
            <person name="Yoshida T."/>
            <person name="Shimamura S."/>
            <person name="Takaki Y."/>
            <person name="Nagai Y."/>
            <person name="Toyoda A."/>
            <person name="Suzuki Y."/>
            <person name="Arimoto A."/>
            <person name="Ishii H."/>
            <person name="Satoh N."/>
            <person name="Nishiyama T."/>
            <person name="Hasebe M."/>
            <person name="Maruyama T."/>
            <person name="Minagawa J."/>
            <person name="Obokata J."/>
            <person name="Shigenobu S."/>
        </authorList>
    </citation>
    <scope>NUCLEOTIDE SEQUENCE [LARGE SCALE GENOMIC DNA]</scope>
</reference>
<dbReference type="SUPFAM" id="SSF48726">
    <property type="entry name" value="Immunoglobulin"/>
    <property type="match status" value="2"/>
</dbReference>
<dbReference type="GO" id="GO:0043025">
    <property type="term" value="C:neuronal cell body"/>
    <property type="evidence" value="ECO:0007669"/>
    <property type="project" value="TreeGrafter"/>
</dbReference>
<keyword evidence="1" id="KW-0812">Transmembrane</keyword>
<dbReference type="InterPro" id="IPR013098">
    <property type="entry name" value="Ig_I-set"/>
</dbReference>
<dbReference type="InterPro" id="IPR003598">
    <property type="entry name" value="Ig_sub2"/>
</dbReference>
<dbReference type="InterPro" id="IPR050958">
    <property type="entry name" value="Cell_Adh-Cytoskel_Orgn"/>
</dbReference>
<evidence type="ECO:0000256" key="1">
    <source>
        <dbReference type="SAM" id="Phobius"/>
    </source>
</evidence>
<comment type="caution">
    <text evidence="3">The sequence shown here is derived from an EMBL/GenBank/DDBJ whole genome shotgun (WGS) entry which is preliminary data.</text>
</comment>
<keyword evidence="1" id="KW-0472">Membrane</keyword>
<name>A0AAV4CM93_9GAST</name>
<dbReference type="InterPro" id="IPR003599">
    <property type="entry name" value="Ig_sub"/>
</dbReference>
<dbReference type="Pfam" id="PF07679">
    <property type="entry name" value="I-set"/>
    <property type="match status" value="1"/>
</dbReference>
<dbReference type="GO" id="GO:0030424">
    <property type="term" value="C:axon"/>
    <property type="evidence" value="ECO:0007669"/>
    <property type="project" value="TreeGrafter"/>
</dbReference>
<dbReference type="PROSITE" id="PS50835">
    <property type="entry name" value="IG_LIKE"/>
    <property type="match status" value="2"/>
</dbReference>
<proteinExistence type="predicted"/>
<dbReference type="PANTHER" id="PTHR45080">
    <property type="entry name" value="CONTACTIN 5"/>
    <property type="match status" value="1"/>
</dbReference>
<feature type="domain" description="Ig-like" evidence="2">
    <location>
        <begin position="124"/>
        <end position="228"/>
    </location>
</feature>
<evidence type="ECO:0000313" key="3">
    <source>
        <dbReference type="EMBL" id="GFO32956.1"/>
    </source>
</evidence>
<protein>
    <submittedName>
        <fullName evidence="3">Lachesin</fullName>
    </submittedName>
</protein>
<dbReference type="InterPro" id="IPR007110">
    <property type="entry name" value="Ig-like_dom"/>
</dbReference>
<dbReference type="InterPro" id="IPR013783">
    <property type="entry name" value="Ig-like_fold"/>
</dbReference>
<keyword evidence="1" id="KW-1133">Transmembrane helix</keyword>
<keyword evidence="4" id="KW-1185">Reference proteome</keyword>
<dbReference type="InterPro" id="IPR036179">
    <property type="entry name" value="Ig-like_dom_sf"/>
</dbReference>